<evidence type="ECO:0000313" key="6">
    <source>
        <dbReference type="Ensembl" id="ENSOMEP00000006620.1"/>
    </source>
</evidence>
<feature type="region of interest" description="Disordered" evidence="4">
    <location>
        <begin position="142"/>
        <end position="224"/>
    </location>
</feature>
<evidence type="ECO:0000313" key="7">
    <source>
        <dbReference type="Proteomes" id="UP000261560"/>
    </source>
</evidence>
<reference evidence="6" key="2">
    <citation type="submission" date="2025-09" db="UniProtKB">
        <authorList>
            <consortium name="Ensembl"/>
        </authorList>
    </citation>
    <scope>IDENTIFICATION</scope>
</reference>
<evidence type="ECO:0000259" key="5">
    <source>
        <dbReference type="PROSITE" id="PS50835"/>
    </source>
</evidence>
<keyword evidence="2" id="KW-0472">Membrane</keyword>
<dbReference type="PROSITE" id="PS50835">
    <property type="entry name" value="IG_LIKE"/>
    <property type="match status" value="1"/>
</dbReference>
<dbReference type="PaxDb" id="30732-ENSOMEP00000006620"/>
<feature type="compositionally biased region" description="Basic and acidic residues" evidence="4">
    <location>
        <begin position="215"/>
        <end position="224"/>
    </location>
</feature>
<dbReference type="PANTHER" id="PTHR24100:SF151">
    <property type="entry name" value="ICOS LIGAND"/>
    <property type="match status" value="1"/>
</dbReference>
<evidence type="ECO:0000256" key="1">
    <source>
        <dbReference type="ARBA" id="ARBA00004370"/>
    </source>
</evidence>
<dbReference type="SMART" id="SM00409">
    <property type="entry name" value="IG"/>
    <property type="match status" value="1"/>
</dbReference>
<dbReference type="Proteomes" id="UP000261560">
    <property type="component" value="Unplaced"/>
</dbReference>
<dbReference type="InterPro" id="IPR007110">
    <property type="entry name" value="Ig-like_dom"/>
</dbReference>
<dbReference type="AlphaFoldDB" id="A0A3B3BM94"/>
<feature type="domain" description="Ig-like" evidence="5">
    <location>
        <begin position="16"/>
        <end position="132"/>
    </location>
</feature>
<keyword evidence="7" id="KW-1185">Reference proteome</keyword>
<dbReference type="SUPFAM" id="SSF48726">
    <property type="entry name" value="Immunoglobulin"/>
    <property type="match status" value="1"/>
</dbReference>
<dbReference type="GO" id="GO:0050852">
    <property type="term" value="P:T cell receptor signaling pathway"/>
    <property type="evidence" value="ECO:0007669"/>
    <property type="project" value="TreeGrafter"/>
</dbReference>
<dbReference type="GeneTree" id="ENSGT01030000234777"/>
<feature type="compositionally biased region" description="Polar residues" evidence="4">
    <location>
        <begin position="154"/>
        <end position="163"/>
    </location>
</feature>
<dbReference type="Pfam" id="PF07686">
    <property type="entry name" value="V-set"/>
    <property type="match status" value="1"/>
</dbReference>
<dbReference type="GO" id="GO:0001817">
    <property type="term" value="P:regulation of cytokine production"/>
    <property type="evidence" value="ECO:0007669"/>
    <property type="project" value="TreeGrafter"/>
</dbReference>
<dbReference type="InterPro" id="IPR013783">
    <property type="entry name" value="Ig-like_fold"/>
</dbReference>
<proteinExistence type="predicted"/>
<keyword evidence="3" id="KW-0393">Immunoglobulin domain</keyword>
<organism evidence="6 7">
    <name type="scientific">Oryzias melastigma</name>
    <name type="common">Marine medaka</name>
    <dbReference type="NCBI Taxonomy" id="30732"/>
    <lineage>
        <taxon>Eukaryota</taxon>
        <taxon>Metazoa</taxon>
        <taxon>Chordata</taxon>
        <taxon>Craniata</taxon>
        <taxon>Vertebrata</taxon>
        <taxon>Euteleostomi</taxon>
        <taxon>Actinopterygii</taxon>
        <taxon>Neopterygii</taxon>
        <taxon>Teleostei</taxon>
        <taxon>Neoteleostei</taxon>
        <taxon>Acanthomorphata</taxon>
        <taxon>Ovalentaria</taxon>
        <taxon>Atherinomorphae</taxon>
        <taxon>Beloniformes</taxon>
        <taxon>Adrianichthyidae</taxon>
        <taxon>Oryziinae</taxon>
        <taxon>Oryzias</taxon>
    </lineage>
</organism>
<name>A0A3B3BM94_ORYME</name>
<dbReference type="GO" id="GO:0009897">
    <property type="term" value="C:external side of plasma membrane"/>
    <property type="evidence" value="ECO:0007669"/>
    <property type="project" value="TreeGrafter"/>
</dbReference>
<dbReference type="InterPro" id="IPR013106">
    <property type="entry name" value="Ig_V-set"/>
</dbReference>
<dbReference type="PANTHER" id="PTHR24100">
    <property type="entry name" value="BUTYROPHILIN"/>
    <property type="match status" value="1"/>
</dbReference>
<evidence type="ECO:0000256" key="4">
    <source>
        <dbReference type="SAM" id="MobiDB-lite"/>
    </source>
</evidence>
<feature type="compositionally biased region" description="Basic and acidic residues" evidence="4">
    <location>
        <begin position="165"/>
        <end position="176"/>
    </location>
</feature>
<dbReference type="InterPro" id="IPR050504">
    <property type="entry name" value="IgSF_BTN/MOG"/>
</dbReference>
<dbReference type="GO" id="GO:0005102">
    <property type="term" value="F:signaling receptor binding"/>
    <property type="evidence" value="ECO:0007669"/>
    <property type="project" value="TreeGrafter"/>
</dbReference>
<evidence type="ECO:0000256" key="3">
    <source>
        <dbReference type="ARBA" id="ARBA00023319"/>
    </source>
</evidence>
<reference evidence="6" key="1">
    <citation type="submission" date="2025-08" db="UniProtKB">
        <authorList>
            <consortium name="Ensembl"/>
        </authorList>
    </citation>
    <scope>IDENTIFICATION</scope>
</reference>
<evidence type="ECO:0000256" key="2">
    <source>
        <dbReference type="ARBA" id="ARBA00023136"/>
    </source>
</evidence>
<dbReference type="InterPro" id="IPR036179">
    <property type="entry name" value="Ig-like_dom_sf"/>
</dbReference>
<dbReference type="InterPro" id="IPR003599">
    <property type="entry name" value="Ig_sub"/>
</dbReference>
<protein>
    <recommendedName>
        <fullName evidence="5">Ig-like domain-containing protein</fullName>
    </recommendedName>
</protein>
<dbReference type="Ensembl" id="ENSOMET00000005501.1">
    <property type="protein sequence ID" value="ENSOMEP00000006620.1"/>
    <property type="gene ID" value="ENSOMEG00000007672.1"/>
</dbReference>
<comment type="subcellular location">
    <subcellularLocation>
        <location evidence="1">Membrane</location>
    </subcellularLocation>
</comment>
<dbReference type="Gene3D" id="2.60.40.10">
    <property type="entry name" value="Immunoglobulins"/>
    <property type="match status" value="1"/>
</dbReference>
<accession>A0A3B3BM94</accession>
<sequence length="224" mass="24558">GPAEAVLLTATEEVQPASGAADQLLHNLKNITAEPGDNITLTCEDPENKIITLEWSRSDLQEGECVFSYRSGGVNLDDQHESFQNRVFLKDPQMKNGNLSVVLKNVKINDSGTYMCRIKQQNGPHGEMKIISTINLQVQPRNIGSPACPGSSAGPLTSGTFPEQLTREASRRHPDQMPEPPQLAPLDVEEKRLYSEFSPGDRASHPISKGAPSHPPEKTHFSRL</sequence>